<accession>A0A9D4AY54</accession>
<name>A0A9D4AY54_9SAUR</name>
<evidence type="ECO:0000313" key="2">
    <source>
        <dbReference type="Proteomes" id="UP000827986"/>
    </source>
</evidence>
<proteinExistence type="predicted"/>
<evidence type="ECO:0000313" key="1">
    <source>
        <dbReference type="EMBL" id="KAH1174868.1"/>
    </source>
</evidence>
<protein>
    <submittedName>
        <fullName evidence="1">Uncharacterized protein</fullName>
    </submittedName>
</protein>
<reference evidence="1" key="1">
    <citation type="submission" date="2021-09" db="EMBL/GenBank/DDBJ databases">
        <title>The genome of Mauremys mutica provides insights into the evolution of semi-aquatic lifestyle.</title>
        <authorList>
            <person name="Gong S."/>
            <person name="Gao Y."/>
        </authorList>
    </citation>
    <scope>NUCLEOTIDE SEQUENCE</scope>
    <source>
        <strain evidence="1">MM-2020</strain>
        <tissue evidence="1">Muscle</tissue>
    </source>
</reference>
<sequence>MSLTSCGGPLCTPLAACFPSHGHRKGSETCGRRHYEVSGRKRHWATQELVTREEPKWHSLEGKAEHVSVTPKHPLSCVARRFAQLCVGRGRGRSVCMGRRAGS</sequence>
<dbReference type="Proteomes" id="UP000827986">
    <property type="component" value="Unassembled WGS sequence"/>
</dbReference>
<comment type="caution">
    <text evidence="1">The sequence shown here is derived from an EMBL/GenBank/DDBJ whole genome shotgun (WGS) entry which is preliminary data.</text>
</comment>
<keyword evidence="2" id="KW-1185">Reference proteome</keyword>
<gene>
    <name evidence="1" type="ORF">KIL84_008859</name>
</gene>
<dbReference type="AlphaFoldDB" id="A0A9D4AY54"/>
<dbReference type="EMBL" id="JAHDVG010000479">
    <property type="protein sequence ID" value="KAH1174868.1"/>
    <property type="molecule type" value="Genomic_DNA"/>
</dbReference>
<organism evidence="1 2">
    <name type="scientific">Mauremys mutica</name>
    <name type="common">yellowpond turtle</name>
    <dbReference type="NCBI Taxonomy" id="74926"/>
    <lineage>
        <taxon>Eukaryota</taxon>
        <taxon>Metazoa</taxon>
        <taxon>Chordata</taxon>
        <taxon>Craniata</taxon>
        <taxon>Vertebrata</taxon>
        <taxon>Euteleostomi</taxon>
        <taxon>Archelosauria</taxon>
        <taxon>Testudinata</taxon>
        <taxon>Testudines</taxon>
        <taxon>Cryptodira</taxon>
        <taxon>Durocryptodira</taxon>
        <taxon>Testudinoidea</taxon>
        <taxon>Geoemydidae</taxon>
        <taxon>Geoemydinae</taxon>
        <taxon>Mauremys</taxon>
    </lineage>
</organism>